<dbReference type="SUPFAM" id="SSF81296">
    <property type="entry name" value="E set domains"/>
    <property type="match status" value="1"/>
</dbReference>
<dbReference type="InterPro" id="IPR008335">
    <property type="entry name" value="Mopterin_OxRdtase_euk"/>
</dbReference>
<dbReference type="Gene3D" id="3.90.420.10">
    <property type="entry name" value="Oxidoreductase, molybdopterin-binding domain"/>
    <property type="match status" value="1"/>
</dbReference>
<dbReference type="CDD" id="cd02110">
    <property type="entry name" value="SO_family_Moco_dimer"/>
    <property type="match status" value="1"/>
</dbReference>
<dbReference type="Gene3D" id="2.60.40.650">
    <property type="match status" value="1"/>
</dbReference>
<dbReference type="Proteomes" id="UP001172673">
    <property type="component" value="Unassembled WGS sequence"/>
</dbReference>
<dbReference type="InterPro" id="IPR005066">
    <property type="entry name" value="MoCF_OxRdtse_dimer"/>
</dbReference>
<dbReference type="Pfam" id="PF03404">
    <property type="entry name" value="Mo-co_dimer"/>
    <property type="match status" value="1"/>
</dbReference>
<evidence type="ECO:0000313" key="8">
    <source>
        <dbReference type="Proteomes" id="UP001172673"/>
    </source>
</evidence>
<evidence type="ECO:0000256" key="4">
    <source>
        <dbReference type="ARBA" id="ARBA00023002"/>
    </source>
</evidence>
<dbReference type="GO" id="GO:0030151">
    <property type="term" value="F:molybdenum ion binding"/>
    <property type="evidence" value="ECO:0007669"/>
    <property type="project" value="InterPro"/>
</dbReference>
<accession>A0AA38X011</accession>
<dbReference type="Pfam" id="PF00174">
    <property type="entry name" value="Oxidored_molyb"/>
    <property type="match status" value="1"/>
</dbReference>
<keyword evidence="2" id="KW-0500">Molybdenum</keyword>
<dbReference type="GO" id="GO:0005739">
    <property type="term" value="C:mitochondrion"/>
    <property type="evidence" value="ECO:0007669"/>
    <property type="project" value="TreeGrafter"/>
</dbReference>
<dbReference type="InterPro" id="IPR014756">
    <property type="entry name" value="Ig_E-set"/>
</dbReference>
<evidence type="ECO:0000313" key="7">
    <source>
        <dbReference type="EMBL" id="KAJ9604285.1"/>
    </source>
</evidence>
<evidence type="ECO:0008006" key="9">
    <source>
        <dbReference type="Google" id="ProtNLM"/>
    </source>
</evidence>
<comment type="cofactor">
    <cofactor evidence="1">
        <name>Mo-molybdopterin</name>
        <dbReference type="ChEBI" id="CHEBI:71302"/>
    </cofactor>
</comment>
<dbReference type="PRINTS" id="PR00407">
    <property type="entry name" value="EUMOPTERIN"/>
</dbReference>
<proteinExistence type="predicted"/>
<reference evidence="7" key="1">
    <citation type="submission" date="2022-10" db="EMBL/GenBank/DDBJ databases">
        <title>Culturing micro-colonial fungi from biological soil crusts in the Mojave desert and describing Neophaeococcomyces mojavensis, and introducing the new genera and species Taxawa tesnikishii.</title>
        <authorList>
            <person name="Kurbessoian T."/>
            <person name="Stajich J.E."/>
        </authorList>
    </citation>
    <scope>NUCLEOTIDE SEQUENCE</scope>
    <source>
        <strain evidence="7">TK_41</strain>
    </source>
</reference>
<dbReference type="InterPro" id="IPR036374">
    <property type="entry name" value="OxRdtase_Mopterin-bd_sf"/>
</dbReference>
<dbReference type="InterPro" id="IPR000572">
    <property type="entry name" value="OxRdtase_Mopterin-bd_dom"/>
</dbReference>
<evidence type="ECO:0000259" key="6">
    <source>
        <dbReference type="Pfam" id="PF03404"/>
    </source>
</evidence>
<keyword evidence="4" id="KW-0560">Oxidoreductase</keyword>
<name>A0AA38X011_9EURO</name>
<evidence type="ECO:0000256" key="2">
    <source>
        <dbReference type="ARBA" id="ARBA00022505"/>
    </source>
</evidence>
<gene>
    <name evidence="7" type="ORF">H2200_011119</name>
</gene>
<evidence type="ECO:0000256" key="3">
    <source>
        <dbReference type="ARBA" id="ARBA00022723"/>
    </source>
</evidence>
<dbReference type="EMBL" id="JAPDRK010000019">
    <property type="protein sequence ID" value="KAJ9604285.1"/>
    <property type="molecule type" value="Genomic_DNA"/>
</dbReference>
<sequence>MHVDIGSRELRKHVQVGPHSNSYLTKKTQLTMIFTQPGDEWKLEQGLAAAELPLRDQTLPEGQVVEDVPTDPELEKKIAEAKEFVEKDEIDHNKVFSEERPGWRGYIEWEQYPEKKAIAHKIMVGTTFPPPPEFQLGPIPDSNPVLEGVRWKEWHKAIAGPLTSVPEESWLRVVQEKHPDMLHLLQFPYNGEPPKRLVAAKAMTPTSLHFVRNHGGIPDIDADAWDLTLDGMVKHPRKFTLKDLQNEEIFPRMEKTVTIQCSGTRRIEQIQMYAGEGDEMINAPWAEGAIGTSRYVGVSLKKIIKQCGGMAEGGKHLEFHGADTYFKQNELMNYLVSVPWSKVKANEVMLAWEMNGEPLPKIHGYPVRLVVMGYIGARSVKWVYRIRGLSQPSRAPVQSKEYLYFNQQVGKHNQIPTSGIQIQEMPVSSAITSPWTKQVVVHEGSIACHGWAYSGGGRWPERVELSADGGFSWYEVPPERLSAKHKFAWRTWEYDLPCDVEGWIEIVVRCWDNSLNTQPLDVRNSWNWGLHVTSSCHRVKIYSVNKTRERTRKRIADFAKRGESLVPITRPTEFPTISNEDYEKYWETHEPRDVDE</sequence>
<evidence type="ECO:0000259" key="5">
    <source>
        <dbReference type="Pfam" id="PF00174"/>
    </source>
</evidence>
<dbReference type="AlphaFoldDB" id="A0AA38X011"/>
<dbReference type="SUPFAM" id="SSF56524">
    <property type="entry name" value="Oxidoreductase molybdopterin-binding domain"/>
    <property type="match status" value="1"/>
</dbReference>
<dbReference type="PANTHER" id="PTHR19372:SF6">
    <property type="entry name" value="SULFITE OXIDASE"/>
    <property type="match status" value="1"/>
</dbReference>
<keyword evidence="3" id="KW-0479">Metal-binding</keyword>
<protein>
    <recommendedName>
        <fullName evidence="9">Sulfite oxidase</fullName>
    </recommendedName>
</protein>
<dbReference type="GO" id="GO:0020037">
    <property type="term" value="F:heme binding"/>
    <property type="evidence" value="ECO:0007669"/>
    <property type="project" value="TreeGrafter"/>
</dbReference>
<keyword evidence="8" id="KW-1185">Reference proteome</keyword>
<dbReference type="FunFam" id="3.90.420.10:FF:000002">
    <property type="entry name" value="sulfite oxidase, mitochondrial"/>
    <property type="match status" value="1"/>
</dbReference>
<dbReference type="GO" id="GO:0043546">
    <property type="term" value="F:molybdopterin cofactor binding"/>
    <property type="evidence" value="ECO:0007669"/>
    <property type="project" value="TreeGrafter"/>
</dbReference>
<dbReference type="GO" id="GO:0006790">
    <property type="term" value="P:sulfur compound metabolic process"/>
    <property type="evidence" value="ECO:0007669"/>
    <property type="project" value="TreeGrafter"/>
</dbReference>
<dbReference type="PANTHER" id="PTHR19372">
    <property type="entry name" value="SULFITE REDUCTASE"/>
    <property type="match status" value="1"/>
</dbReference>
<feature type="domain" description="Oxidoreductase molybdopterin-binding" evidence="5">
    <location>
        <begin position="214"/>
        <end position="395"/>
    </location>
</feature>
<evidence type="ECO:0000256" key="1">
    <source>
        <dbReference type="ARBA" id="ARBA00001924"/>
    </source>
</evidence>
<dbReference type="GO" id="GO:0008482">
    <property type="term" value="F:sulfite oxidase activity"/>
    <property type="evidence" value="ECO:0007669"/>
    <property type="project" value="TreeGrafter"/>
</dbReference>
<organism evidence="7 8">
    <name type="scientific">Cladophialophora chaetospira</name>
    <dbReference type="NCBI Taxonomy" id="386627"/>
    <lineage>
        <taxon>Eukaryota</taxon>
        <taxon>Fungi</taxon>
        <taxon>Dikarya</taxon>
        <taxon>Ascomycota</taxon>
        <taxon>Pezizomycotina</taxon>
        <taxon>Eurotiomycetes</taxon>
        <taxon>Chaetothyriomycetidae</taxon>
        <taxon>Chaetothyriales</taxon>
        <taxon>Herpotrichiellaceae</taxon>
        <taxon>Cladophialophora</taxon>
    </lineage>
</organism>
<comment type="caution">
    <text evidence="7">The sequence shown here is derived from an EMBL/GenBank/DDBJ whole genome shotgun (WGS) entry which is preliminary data.</text>
</comment>
<feature type="domain" description="Moybdenum cofactor oxidoreductase dimerisation" evidence="6">
    <location>
        <begin position="421"/>
        <end position="542"/>
    </location>
</feature>